<feature type="compositionally biased region" description="Basic and acidic residues" evidence="1">
    <location>
        <begin position="179"/>
        <end position="201"/>
    </location>
</feature>
<reference evidence="2" key="1">
    <citation type="submission" date="2020-06" db="EMBL/GenBank/DDBJ databases">
        <authorList>
            <person name="Li T."/>
            <person name="Hu X."/>
            <person name="Zhang T."/>
            <person name="Song X."/>
            <person name="Zhang H."/>
            <person name="Dai N."/>
            <person name="Sheng W."/>
            <person name="Hou X."/>
            <person name="Wei L."/>
        </authorList>
    </citation>
    <scope>NUCLEOTIDE SEQUENCE</scope>
    <source>
        <strain evidence="2">KEN1</strain>
        <tissue evidence="2">Leaf</tissue>
    </source>
</reference>
<organism evidence="2">
    <name type="scientific">Sesamum latifolium</name>
    <dbReference type="NCBI Taxonomy" id="2727402"/>
    <lineage>
        <taxon>Eukaryota</taxon>
        <taxon>Viridiplantae</taxon>
        <taxon>Streptophyta</taxon>
        <taxon>Embryophyta</taxon>
        <taxon>Tracheophyta</taxon>
        <taxon>Spermatophyta</taxon>
        <taxon>Magnoliopsida</taxon>
        <taxon>eudicotyledons</taxon>
        <taxon>Gunneridae</taxon>
        <taxon>Pentapetalae</taxon>
        <taxon>asterids</taxon>
        <taxon>lamiids</taxon>
        <taxon>Lamiales</taxon>
        <taxon>Pedaliaceae</taxon>
        <taxon>Sesamum</taxon>
    </lineage>
</organism>
<dbReference type="EMBL" id="JACGWN010000014">
    <property type="protein sequence ID" value="KAL0406164.1"/>
    <property type="molecule type" value="Genomic_DNA"/>
</dbReference>
<evidence type="ECO:0000313" key="2">
    <source>
        <dbReference type="EMBL" id="KAL0406164.1"/>
    </source>
</evidence>
<sequence length="210" mass="24121">MILDTIGVVWDRENNIVHALPCHWDVWCKEIKLSKAYLYGGDPDYTALKIIFKEKFDREAWDSKLTVNMKKLGITSEDLSRSRLTIQGFDQGTQRAIVMTWLDLTVGELKASTLFHYIKNGEIVKVDADMKPFTEAESYFADAKLYLDPDNMQEVLPSRFSVGYSSKEVHPKATPIENNNEKLSETAKDEAPTNRKHEVEKPPYSPVFRM</sequence>
<comment type="caution">
    <text evidence="2">The sequence shown here is derived from an EMBL/GenBank/DDBJ whole genome shotgun (WGS) entry which is preliminary data.</text>
</comment>
<feature type="region of interest" description="Disordered" evidence="1">
    <location>
        <begin position="168"/>
        <end position="210"/>
    </location>
</feature>
<accession>A0AAW2TNI5</accession>
<dbReference type="AlphaFoldDB" id="A0AAW2TNI5"/>
<proteinExistence type="predicted"/>
<protein>
    <submittedName>
        <fullName evidence="2">Uncharacterized protein</fullName>
    </submittedName>
</protein>
<evidence type="ECO:0000256" key="1">
    <source>
        <dbReference type="SAM" id="MobiDB-lite"/>
    </source>
</evidence>
<name>A0AAW2TNI5_9LAMI</name>
<gene>
    <name evidence="2" type="ORF">Slati_3930300</name>
</gene>
<reference evidence="2" key="2">
    <citation type="journal article" date="2024" name="Plant">
        <title>Genomic evolution and insights into agronomic trait innovations of Sesamum species.</title>
        <authorList>
            <person name="Miao H."/>
            <person name="Wang L."/>
            <person name="Qu L."/>
            <person name="Liu H."/>
            <person name="Sun Y."/>
            <person name="Le M."/>
            <person name="Wang Q."/>
            <person name="Wei S."/>
            <person name="Zheng Y."/>
            <person name="Lin W."/>
            <person name="Duan Y."/>
            <person name="Cao H."/>
            <person name="Xiong S."/>
            <person name="Wang X."/>
            <person name="Wei L."/>
            <person name="Li C."/>
            <person name="Ma Q."/>
            <person name="Ju M."/>
            <person name="Zhao R."/>
            <person name="Li G."/>
            <person name="Mu C."/>
            <person name="Tian Q."/>
            <person name="Mei H."/>
            <person name="Zhang T."/>
            <person name="Gao T."/>
            <person name="Zhang H."/>
        </authorList>
    </citation>
    <scope>NUCLEOTIDE SEQUENCE</scope>
    <source>
        <strain evidence="2">KEN1</strain>
    </source>
</reference>